<dbReference type="SUPFAM" id="SSF57850">
    <property type="entry name" value="RING/U-box"/>
    <property type="match status" value="1"/>
</dbReference>
<evidence type="ECO:0000256" key="9">
    <source>
        <dbReference type="ARBA" id="ARBA00023136"/>
    </source>
</evidence>
<dbReference type="GO" id="GO:0008270">
    <property type="term" value="F:zinc ion binding"/>
    <property type="evidence" value="ECO:0007669"/>
    <property type="project" value="UniProtKB-KW"/>
</dbReference>
<dbReference type="CDD" id="cd16553">
    <property type="entry name" value="RING-HC_RNF170"/>
    <property type="match status" value="1"/>
</dbReference>
<keyword evidence="9 14" id="KW-0472">Membrane</keyword>
<name>A0A9Q0RSL7_BLOTA</name>
<keyword evidence="6" id="KW-0256">Endoplasmic reticulum</keyword>
<feature type="region of interest" description="Disordered" evidence="13">
    <location>
        <begin position="240"/>
        <end position="262"/>
    </location>
</feature>
<dbReference type="PANTHER" id="PTHR22894">
    <property type="entry name" value="RING-TYPE DOMAIN-CONTAINING PROTEIN"/>
    <property type="match status" value="1"/>
</dbReference>
<feature type="domain" description="RING-type" evidence="15">
    <location>
        <begin position="95"/>
        <end position="139"/>
    </location>
</feature>
<dbReference type="OMA" id="TIRPEYR"/>
<evidence type="ECO:0000256" key="2">
    <source>
        <dbReference type="ARBA" id="ARBA00014068"/>
    </source>
</evidence>
<dbReference type="GO" id="GO:0005789">
    <property type="term" value="C:endoplasmic reticulum membrane"/>
    <property type="evidence" value="ECO:0007669"/>
    <property type="project" value="UniProtKB-SubCell"/>
</dbReference>
<evidence type="ECO:0000256" key="8">
    <source>
        <dbReference type="ARBA" id="ARBA00022989"/>
    </source>
</evidence>
<dbReference type="Pfam" id="PF13445">
    <property type="entry name" value="zf-RING_UBOX"/>
    <property type="match status" value="1"/>
</dbReference>
<dbReference type="Proteomes" id="UP001142055">
    <property type="component" value="Chromosome 1"/>
</dbReference>
<dbReference type="InterPro" id="IPR027370">
    <property type="entry name" value="Znf-RING_euk"/>
</dbReference>
<evidence type="ECO:0000256" key="6">
    <source>
        <dbReference type="ARBA" id="ARBA00022824"/>
    </source>
</evidence>
<evidence type="ECO:0000256" key="10">
    <source>
        <dbReference type="ARBA" id="ARBA00030110"/>
    </source>
</evidence>
<gene>
    <name evidence="16" type="ORF">RDWZM_002941</name>
</gene>
<dbReference type="PANTHER" id="PTHR22894:SF5">
    <property type="entry name" value="RING-TYPE DOMAIN-CONTAINING PROTEIN"/>
    <property type="match status" value="1"/>
</dbReference>
<feature type="transmembrane region" description="Helical" evidence="14">
    <location>
        <begin position="314"/>
        <end position="333"/>
    </location>
</feature>
<keyword evidence="17" id="KW-1185">Reference proteome</keyword>
<dbReference type="EMBL" id="JAPWDV010000001">
    <property type="protein sequence ID" value="KAJ6224396.1"/>
    <property type="molecule type" value="Genomic_DNA"/>
</dbReference>
<evidence type="ECO:0000256" key="4">
    <source>
        <dbReference type="ARBA" id="ARBA00022723"/>
    </source>
</evidence>
<dbReference type="SMART" id="SM00184">
    <property type="entry name" value="RING"/>
    <property type="match status" value="1"/>
</dbReference>
<evidence type="ECO:0000256" key="14">
    <source>
        <dbReference type="SAM" id="Phobius"/>
    </source>
</evidence>
<dbReference type="AlphaFoldDB" id="A0A9Q0RSL7"/>
<protein>
    <recommendedName>
        <fullName evidence="2">E3 ubiquitin-protein ligase RNF170</fullName>
    </recommendedName>
    <alternativeName>
        <fullName evidence="11">RING finger protein 170</fullName>
    </alternativeName>
    <alternativeName>
        <fullName evidence="10">RING-type E3 ubiquitin transferase RNF170</fullName>
    </alternativeName>
</protein>
<evidence type="ECO:0000313" key="17">
    <source>
        <dbReference type="Proteomes" id="UP001142055"/>
    </source>
</evidence>
<keyword evidence="5 12" id="KW-0863">Zinc-finger</keyword>
<feature type="compositionally biased region" description="Low complexity" evidence="13">
    <location>
        <begin position="241"/>
        <end position="257"/>
    </location>
</feature>
<dbReference type="GO" id="GO:0061630">
    <property type="term" value="F:ubiquitin protein ligase activity"/>
    <property type="evidence" value="ECO:0007669"/>
    <property type="project" value="InterPro"/>
</dbReference>
<feature type="region of interest" description="Disordered" evidence="13">
    <location>
        <begin position="59"/>
        <end position="79"/>
    </location>
</feature>
<accession>A0A9Q0RSL7</accession>
<evidence type="ECO:0000256" key="13">
    <source>
        <dbReference type="SAM" id="MobiDB-lite"/>
    </source>
</evidence>
<evidence type="ECO:0000256" key="3">
    <source>
        <dbReference type="ARBA" id="ARBA00022692"/>
    </source>
</evidence>
<sequence length="375" mass="42837">MDDYENFYYETNIIYGIGNEVLFGIILLIFTFSVALFILKRYENVTRVSRIHPSNLNAVNETRSQRSNQTQSEANTTSPFLVNGTRRYGSMDGNCPVCLNSLHLPIETNCGHLFCGRCIVIYWQHAQWRGGPIRCPVCRQQVNIMFPCFPTNIANTSTESSSFASTTSEWIQYFLSFIYSPTAPDTATPNHNSTDNSQTTNSATLESELLNSTLNGNNNLHTISETQQPDDLLNNQSSAVTTTQTTTFRRTTTTTQPTPNPIDERTKIVREINNYNRNYSGEPRPWSDYLYDLPTLLRHLTNDFFSYNGLMYVFRLRIVLCVVAAIMYLISPLDMIPEAVFGIFGLFDDIIVVLLLAIYVTIIYRRFLSSRWEIE</sequence>
<dbReference type="InterPro" id="IPR038896">
    <property type="entry name" value="RNF170"/>
</dbReference>
<comment type="caution">
    <text evidence="16">The sequence shown here is derived from an EMBL/GenBank/DDBJ whole genome shotgun (WGS) entry which is preliminary data.</text>
</comment>
<dbReference type="InterPro" id="IPR010652">
    <property type="entry name" value="DUF1232"/>
</dbReference>
<keyword evidence="4" id="KW-0479">Metal-binding</keyword>
<dbReference type="Pfam" id="PF06803">
    <property type="entry name" value="DUF1232"/>
    <property type="match status" value="1"/>
</dbReference>
<dbReference type="InterPro" id="IPR013083">
    <property type="entry name" value="Znf_RING/FYVE/PHD"/>
</dbReference>
<evidence type="ECO:0000256" key="5">
    <source>
        <dbReference type="ARBA" id="ARBA00022771"/>
    </source>
</evidence>
<evidence type="ECO:0000313" key="16">
    <source>
        <dbReference type="EMBL" id="KAJ6224396.1"/>
    </source>
</evidence>
<feature type="transmembrane region" description="Helical" evidence="14">
    <location>
        <begin position="339"/>
        <end position="364"/>
    </location>
</feature>
<evidence type="ECO:0000259" key="15">
    <source>
        <dbReference type="PROSITE" id="PS50089"/>
    </source>
</evidence>
<feature type="transmembrane region" description="Helical" evidence="14">
    <location>
        <begin position="12"/>
        <end position="39"/>
    </location>
</feature>
<evidence type="ECO:0000256" key="1">
    <source>
        <dbReference type="ARBA" id="ARBA00004477"/>
    </source>
</evidence>
<evidence type="ECO:0000256" key="7">
    <source>
        <dbReference type="ARBA" id="ARBA00022833"/>
    </source>
</evidence>
<comment type="subcellular location">
    <subcellularLocation>
        <location evidence="1">Endoplasmic reticulum membrane</location>
        <topology evidence="1">Multi-pass membrane protein</topology>
    </subcellularLocation>
</comment>
<dbReference type="InterPro" id="IPR017907">
    <property type="entry name" value="Znf_RING_CS"/>
</dbReference>
<reference evidence="16" key="1">
    <citation type="submission" date="2022-12" db="EMBL/GenBank/DDBJ databases">
        <title>Genome assemblies of Blomia tropicalis.</title>
        <authorList>
            <person name="Cui Y."/>
        </authorList>
    </citation>
    <scope>NUCLEOTIDE SEQUENCE</scope>
    <source>
        <tissue evidence="16">Adult mites</tissue>
    </source>
</reference>
<dbReference type="InterPro" id="IPR001841">
    <property type="entry name" value="Znf_RING"/>
</dbReference>
<proteinExistence type="predicted"/>
<dbReference type="Gene3D" id="3.30.40.10">
    <property type="entry name" value="Zinc/RING finger domain, C3HC4 (zinc finger)"/>
    <property type="match status" value="1"/>
</dbReference>
<dbReference type="PROSITE" id="PS00518">
    <property type="entry name" value="ZF_RING_1"/>
    <property type="match status" value="1"/>
</dbReference>
<organism evidence="16 17">
    <name type="scientific">Blomia tropicalis</name>
    <name type="common">Mite</name>
    <dbReference type="NCBI Taxonomy" id="40697"/>
    <lineage>
        <taxon>Eukaryota</taxon>
        <taxon>Metazoa</taxon>
        <taxon>Ecdysozoa</taxon>
        <taxon>Arthropoda</taxon>
        <taxon>Chelicerata</taxon>
        <taxon>Arachnida</taxon>
        <taxon>Acari</taxon>
        <taxon>Acariformes</taxon>
        <taxon>Sarcoptiformes</taxon>
        <taxon>Astigmata</taxon>
        <taxon>Glycyphagoidea</taxon>
        <taxon>Echimyopodidae</taxon>
        <taxon>Blomia</taxon>
    </lineage>
</organism>
<dbReference type="PROSITE" id="PS50089">
    <property type="entry name" value="ZF_RING_2"/>
    <property type="match status" value="1"/>
</dbReference>
<keyword evidence="8 14" id="KW-1133">Transmembrane helix</keyword>
<evidence type="ECO:0000256" key="11">
    <source>
        <dbReference type="ARBA" id="ARBA00031107"/>
    </source>
</evidence>
<keyword evidence="3 14" id="KW-0812">Transmembrane</keyword>
<evidence type="ECO:0000256" key="12">
    <source>
        <dbReference type="PROSITE-ProRule" id="PRU00175"/>
    </source>
</evidence>
<keyword evidence="7" id="KW-0862">Zinc</keyword>